<dbReference type="InterPro" id="IPR013087">
    <property type="entry name" value="Znf_C2H2_type"/>
</dbReference>
<dbReference type="GO" id="GO:0000981">
    <property type="term" value="F:DNA-binding transcription factor activity, RNA polymerase II-specific"/>
    <property type="evidence" value="ECO:0007669"/>
    <property type="project" value="TreeGrafter"/>
</dbReference>
<dbReference type="EMBL" id="BTRK01000004">
    <property type="protein sequence ID" value="GMR48161.1"/>
    <property type="molecule type" value="Genomic_DNA"/>
</dbReference>
<accession>A0AAN5CPC2</accession>
<dbReference type="Proteomes" id="UP001328107">
    <property type="component" value="Unassembled WGS sequence"/>
</dbReference>
<reference evidence="4" key="1">
    <citation type="submission" date="2022-10" db="EMBL/GenBank/DDBJ databases">
        <title>Genome assembly of Pristionchus species.</title>
        <authorList>
            <person name="Yoshida K."/>
            <person name="Sommer R.J."/>
        </authorList>
    </citation>
    <scope>NUCLEOTIDE SEQUENCE [LARGE SCALE GENOMIC DNA]</scope>
    <source>
        <strain evidence="4">RS5460</strain>
    </source>
</reference>
<keyword evidence="1" id="KW-0479">Metal-binding</keyword>
<sequence>VSLQMVDQYPSVDDLIQSTNCTFCPSNFSNSSARRLHEIKKHNSIRCDGDKRLKDPQGCSDASSSDIPSRFFCPHHDCTKFYATKKILTQHYLKTHRPKNEKCDQCGLTFALKRDRLYHEKKRCRNRVTTDAEENVKKMSTRSEAKATIIRTGSTTVVLLKADTSQSLIEDIIAELNKKDFSKVDEMSQTDELFPPSSVPLITDSTNQSIQTVQYPPFLETRHVETSIDTDFDDFRHIETQTLPLWNSSPVDIHQYFNV</sequence>
<gene>
    <name evidence="3" type="ORF">PMAYCL1PPCAC_18356</name>
</gene>
<keyword evidence="1" id="KW-0863">Zinc-finger</keyword>
<dbReference type="GO" id="GO:0005634">
    <property type="term" value="C:nucleus"/>
    <property type="evidence" value="ECO:0007669"/>
    <property type="project" value="TreeGrafter"/>
</dbReference>
<dbReference type="AlphaFoldDB" id="A0AAN5CPC2"/>
<dbReference type="GO" id="GO:0045944">
    <property type="term" value="P:positive regulation of transcription by RNA polymerase II"/>
    <property type="evidence" value="ECO:0007669"/>
    <property type="project" value="InterPro"/>
</dbReference>
<keyword evidence="4" id="KW-1185">Reference proteome</keyword>
<evidence type="ECO:0000313" key="3">
    <source>
        <dbReference type="EMBL" id="GMR48161.1"/>
    </source>
</evidence>
<name>A0AAN5CPC2_9BILA</name>
<proteinExistence type="predicted"/>
<dbReference type="PROSITE" id="PS00028">
    <property type="entry name" value="ZINC_FINGER_C2H2_1"/>
    <property type="match status" value="2"/>
</dbReference>
<comment type="caution">
    <text evidence="3">The sequence shown here is derived from an EMBL/GenBank/DDBJ whole genome shotgun (WGS) entry which is preliminary data.</text>
</comment>
<dbReference type="InterPro" id="IPR055303">
    <property type="entry name" value="ATMIN"/>
</dbReference>
<protein>
    <recommendedName>
        <fullName evidence="2">C2H2-type domain-containing protein</fullName>
    </recommendedName>
</protein>
<dbReference type="PANTHER" id="PTHR46664">
    <property type="entry name" value="ATM INTERACTOR"/>
    <property type="match status" value="1"/>
</dbReference>
<dbReference type="SMART" id="SM00355">
    <property type="entry name" value="ZnF_C2H2"/>
    <property type="match status" value="3"/>
</dbReference>
<evidence type="ECO:0000313" key="4">
    <source>
        <dbReference type="Proteomes" id="UP001328107"/>
    </source>
</evidence>
<organism evidence="3 4">
    <name type="scientific">Pristionchus mayeri</name>
    <dbReference type="NCBI Taxonomy" id="1317129"/>
    <lineage>
        <taxon>Eukaryota</taxon>
        <taxon>Metazoa</taxon>
        <taxon>Ecdysozoa</taxon>
        <taxon>Nematoda</taxon>
        <taxon>Chromadorea</taxon>
        <taxon>Rhabditida</taxon>
        <taxon>Rhabditina</taxon>
        <taxon>Diplogasteromorpha</taxon>
        <taxon>Diplogasteroidea</taxon>
        <taxon>Neodiplogasteridae</taxon>
        <taxon>Pristionchus</taxon>
    </lineage>
</organism>
<evidence type="ECO:0000256" key="1">
    <source>
        <dbReference type="PROSITE-ProRule" id="PRU00042"/>
    </source>
</evidence>
<keyword evidence="1" id="KW-0862">Zinc</keyword>
<dbReference type="PROSITE" id="PS50157">
    <property type="entry name" value="ZINC_FINGER_C2H2_2"/>
    <property type="match status" value="1"/>
</dbReference>
<feature type="domain" description="C2H2-type" evidence="2">
    <location>
        <begin position="71"/>
        <end position="101"/>
    </location>
</feature>
<feature type="non-terminal residue" evidence="3">
    <location>
        <position position="1"/>
    </location>
</feature>
<dbReference type="PANTHER" id="PTHR46664:SF1">
    <property type="entry name" value="ATM INTERACTOR"/>
    <property type="match status" value="1"/>
</dbReference>
<dbReference type="GO" id="GO:0000976">
    <property type="term" value="F:transcription cis-regulatory region binding"/>
    <property type="evidence" value="ECO:0007669"/>
    <property type="project" value="InterPro"/>
</dbReference>
<evidence type="ECO:0000259" key="2">
    <source>
        <dbReference type="PROSITE" id="PS50157"/>
    </source>
</evidence>
<dbReference type="GO" id="GO:0008270">
    <property type="term" value="F:zinc ion binding"/>
    <property type="evidence" value="ECO:0007669"/>
    <property type="project" value="UniProtKB-KW"/>
</dbReference>